<gene>
    <name evidence="2" type="ORF">C7444_11149</name>
</gene>
<reference evidence="2 3" key="1">
    <citation type="submission" date="2018-05" db="EMBL/GenBank/DDBJ databases">
        <title>Genomic Encyclopedia of Type Strains, Phase IV (KMG-IV): sequencing the most valuable type-strain genomes for metagenomic binning, comparative biology and taxonomic classification.</title>
        <authorList>
            <person name="Goeker M."/>
        </authorList>
    </citation>
    <scope>NUCLEOTIDE SEQUENCE [LARGE SCALE GENOMIC DNA]</scope>
    <source>
        <strain evidence="2 3">DSM 566</strain>
    </source>
</reference>
<evidence type="ECO:0000313" key="3">
    <source>
        <dbReference type="Proteomes" id="UP000247811"/>
    </source>
</evidence>
<comment type="caution">
    <text evidence="2">The sequence shown here is derived from an EMBL/GenBank/DDBJ whole genome shotgun (WGS) entry which is preliminary data.</text>
</comment>
<dbReference type="EMBL" id="QJJS01000011">
    <property type="protein sequence ID" value="PXW94966.1"/>
    <property type="molecule type" value="Genomic_DNA"/>
</dbReference>
<name>A0A318H6E1_9BURK</name>
<sequence length="110" mass="11467">MGARVIHLQALAPAKPDRTAPCNGCGVCCVAEPCPVGMLISRQRSGACQALRWDEATARYRCGVVAQPEDFLPGALKAAAPLLRRVALRLISSGSGCDCDYETEAGPAAP</sequence>
<dbReference type="Proteomes" id="UP000247811">
    <property type="component" value="Unassembled WGS sequence"/>
</dbReference>
<accession>A0A318H6E1</accession>
<dbReference type="OrthoDB" id="8536890at2"/>
<dbReference type="AlphaFoldDB" id="A0A318H6E1"/>
<protein>
    <recommendedName>
        <fullName evidence="1">4Fe-4S ferredoxin-type domain-containing protein</fullName>
    </recommendedName>
</protein>
<evidence type="ECO:0000259" key="1">
    <source>
        <dbReference type="PROSITE" id="PS51379"/>
    </source>
</evidence>
<evidence type="ECO:0000313" key="2">
    <source>
        <dbReference type="EMBL" id="PXW94966.1"/>
    </source>
</evidence>
<dbReference type="RefSeq" id="WP_110401212.1">
    <property type="nucleotide sequence ID" value="NZ_QJJS01000011.1"/>
</dbReference>
<dbReference type="PROSITE" id="PS51379">
    <property type="entry name" value="4FE4S_FER_2"/>
    <property type="match status" value="1"/>
</dbReference>
<organism evidence="2 3">
    <name type="scientific">Sphaerotilus hippei</name>
    <dbReference type="NCBI Taxonomy" id="744406"/>
    <lineage>
        <taxon>Bacteria</taxon>
        <taxon>Pseudomonadati</taxon>
        <taxon>Pseudomonadota</taxon>
        <taxon>Betaproteobacteria</taxon>
        <taxon>Burkholderiales</taxon>
        <taxon>Sphaerotilaceae</taxon>
        <taxon>Sphaerotilus</taxon>
    </lineage>
</organism>
<feature type="domain" description="4Fe-4S ferredoxin-type" evidence="1">
    <location>
        <begin position="12"/>
        <end position="44"/>
    </location>
</feature>
<proteinExistence type="predicted"/>
<dbReference type="InterPro" id="IPR017896">
    <property type="entry name" value="4Fe4S_Fe-S-bd"/>
</dbReference>
<keyword evidence="3" id="KW-1185">Reference proteome</keyword>